<dbReference type="InterPro" id="IPR036390">
    <property type="entry name" value="WH_DNA-bd_sf"/>
</dbReference>
<feature type="region of interest" description="Disordered" evidence="8">
    <location>
        <begin position="66"/>
        <end position="262"/>
    </location>
</feature>
<evidence type="ECO:0000256" key="7">
    <source>
        <dbReference type="RuleBase" id="RU003796"/>
    </source>
</evidence>
<organism evidence="11 12">
    <name type="scientific">Ambispora gerdemannii</name>
    <dbReference type="NCBI Taxonomy" id="144530"/>
    <lineage>
        <taxon>Eukaryota</taxon>
        <taxon>Fungi</taxon>
        <taxon>Fungi incertae sedis</taxon>
        <taxon>Mucoromycota</taxon>
        <taxon>Glomeromycotina</taxon>
        <taxon>Glomeromycetes</taxon>
        <taxon>Archaeosporales</taxon>
        <taxon>Ambisporaceae</taxon>
        <taxon>Ambispora</taxon>
    </lineage>
</organism>
<dbReference type="Pfam" id="PF08781">
    <property type="entry name" value="DP"/>
    <property type="match status" value="1"/>
</dbReference>
<dbReference type="EMBL" id="CAJVPL010000220">
    <property type="protein sequence ID" value="CAG8467723.1"/>
    <property type="molecule type" value="Genomic_DNA"/>
</dbReference>
<comment type="caution">
    <text evidence="11">The sequence shown here is derived from an EMBL/GenBank/DDBJ whole genome shotgun (WGS) entry which is preliminary data.</text>
</comment>
<feature type="compositionally biased region" description="Polar residues" evidence="8">
    <location>
        <begin position="66"/>
        <end position="89"/>
    </location>
</feature>
<evidence type="ECO:0000256" key="5">
    <source>
        <dbReference type="ARBA" id="ARBA00023163"/>
    </source>
</evidence>
<dbReference type="InterPro" id="IPR038168">
    <property type="entry name" value="TF_DP_C_sf"/>
</dbReference>
<dbReference type="GO" id="GO:0005634">
    <property type="term" value="C:nucleus"/>
    <property type="evidence" value="ECO:0007669"/>
    <property type="project" value="UniProtKB-SubCell"/>
</dbReference>
<feature type="compositionally biased region" description="Low complexity" evidence="8">
    <location>
        <begin position="124"/>
        <end position="143"/>
    </location>
</feature>
<keyword evidence="12" id="KW-1185">Reference proteome</keyword>
<feature type="domain" description="Transcription factor DP C-terminal" evidence="9">
    <location>
        <begin position="440"/>
        <end position="587"/>
    </location>
</feature>
<evidence type="ECO:0000256" key="6">
    <source>
        <dbReference type="ARBA" id="ARBA00023242"/>
    </source>
</evidence>
<dbReference type="SMART" id="SM01138">
    <property type="entry name" value="DP"/>
    <property type="match status" value="1"/>
</dbReference>
<accession>A0A9N8VVD5</accession>
<evidence type="ECO:0000259" key="9">
    <source>
        <dbReference type="SMART" id="SM01138"/>
    </source>
</evidence>
<evidence type="ECO:0000259" key="10">
    <source>
        <dbReference type="SMART" id="SM01372"/>
    </source>
</evidence>
<dbReference type="Proteomes" id="UP000789831">
    <property type="component" value="Unassembled WGS sequence"/>
</dbReference>
<evidence type="ECO:0000256" key="2">
    <source>
        <dbReference type="ARBA" id="ARBA00010940"/>
    </source>
</evidence>
<dbReference type="GO" id="GO:0000977">
    <property type="term" value="F:RNA polymerase II transcription regulatory region sequence-specific DNA binding"/>
    <property type="evidence" value="ECO:0007669"/>
    <property type="project" value="TreeGrafter"/>
</dbReference>
<dbReference type="OrthoDB" id="552115at2759"/>
<comment type="subcellular location">
    <subcellularLocation>
        <location evidence="1 7">Nucleus</location>
    </subcellularLocation>
</comment>
<dbReference type="GO" id="GO:0000981">
    <property type="term" value="F:DNA-binding transcription factor activity, RNA polymerase II-specific"/>
    <property type="evidence" value="ECO:0007669"/>
    <property type="project" value="TreeGrafter"/>
</dbReference>
<dbReference type="GO" id="GO:0051726">
    <property type="term" value="P:regulation of cell cycle"/>
    <property type="evidence" value="ECO:0007669"/>
    <property type="project" value="InterPro"/>
</dbReference>
<dbReference type="Gene3D" id="1.20.140.80">
    <property type="entry name" value="Transcription factor DP"/>
    <property type="match status" value="1"/>
</dbReference>
<dbReference type="AlphaFoldDB" id="A0A9N8VVD5"/>
<dbReference type="InterPro" id="IPR014889">
    <property type="entry name" value="Transc_factor_DP_C"/>
</dbReference>
<dbReference type="PANTHER" id="PTHR12548">
    <property type="entry name" value="TRANSCRIPTION FACTOR DP"/>
    <property type="match status" value="1"/>
</dbReference>
<dbReference type="InterPro" id="IPR036388">
    <property type="entry name" value="WH-like_DNA-bd_sf"/>
</dbReference>
<proteinExistence type="inferred from homology"/>
<evidence type="ECO:0000313" key="12">
    <source>
        <dbReference type="Proteomes" id="UP000789831"/>
    </source>
</evidence>
<dbReference type="InterPro" id="IPR037241">
    <property type="entry name" value="E2F-DP_heterodim"/>
</dbReference>
<feature type="compositionally biased region" description="Low complexity" evidence="8">
    <location>
        <begin position="411"/>
        <end position="425"/>
    </location>
</feature>
<sequence length="611" mass="69278">MSHYPSLVFTPSQAYHPFSAMSPPYPRAAIHSGNDIHNSSNSRIPHIYSPTPRYYYVSTDPKAYQISSGSHNSRNSDYHSNNPHASDSFINLPPILDNNPKIPSGRLHQTITRSDNSPPIYGTSPNSSRRSSDSGSSIRSIASPTTTDSPALINNHHFPNNSPSRHSVRDTQMYNNRPSNIITHSPISLTDNNNTDRINEKNPNNRRSLSSDASNPKIHIMAHSNNYQSSSTTNPSPIIYSGSSGNGGDEPPNHHPENPPQQVFRQNKGLRQISRLVCEKVRTKGTTNYNEVSLVVGCMCYDGNQVVDPPINKTFWRIIFDIFFECIMYDVADELTEEFVSHPQDNGSQKVDQKNIRRRVYDALNVLTAMNIIVKDKKEIKWLGFLGYNNTYDYNDPSYNNTHDNTHDNNDPGSSTSSSVTNNHNAENERGKAEIEELEREIERATQKRDKIQNEVQKKTQYHILANNLVRRNASRRNSHQMNDKHSKIYLPFTLIKCEPGTKFNIESSQDDDALRTLTFSPYKPTLIQDTRVLQALVPDNQNDEVSIQWVSSSGSHPSNPLHYHQHQQHSNFLVNNASNSGGKDHHQHFNEFYNTSRNVDNYQRGAMEVE</sequence>
<evidence type="ECO:0000256" key="8">
    <source>
        <dbReference type="SAM" id="MobiDB-lite"/>
    </source>
</evidence>
<comment type="similarity">
    <text evidence="2 7">Belongs to the E2F/DP family.</text>
</comment>
<feature type="compositionally biased region" description="Polar residues" evidence="8">
    <location>
        <begin position="157"/>
        <end position="214"/>
    </location>
</feature>
<protein>
    <submittedName>
        <fullName evidence="11">5225_t:CDS:1</fullName>
    </submittedName>
</protein>
<keyword evidence="6 7" id="KW-0539">Nucleus</keyword>
<keyword evidence="3 7" id="KW-0805">Transcription regulation</keyword>
<evidence type="ECO:0000256" key="3">
    <source>
        <dbReference type="ARBA" id="ARBA00023015"/>
    </source>
</evidence>
<feature type="compositionally biased region" description="Basic and acidic residues" evidence="8">
    <location>
        <begin position="426"/>
        <end position="435"/>
    </location>
</feature>
<dbReference type="SMART" id="SM01372">
    <property type="entry name" value="E2F_TDP"/>
    <property type="match status" value="1"/>
</dbReference>
<dbReference type="Pfam" id="PF02319">
    <property type="entry name" value="WHD_E2F_TDP"/>
    <property type="match status" value="1"/>
</dbReference>
<keyword evidence="4 7" id="KW-0238">DNA-binding</keyword>
<reference evidence="11" key="1">
    <citation type="submission" date="2021-06" db="EMBL/GenBank/DDBJ databases">
        <authorList>
            <person name="Kallberg Y."/>
            <person name="Tangrot J."/>
            <person name="Rosling A."/>
        </authorList>
    </citation>
    <scope>NUCLEOTIDE SEQUENCE</scope>
    <source>
        <strain evidence="11">MT106</strain>
    </source>
</reference>
<dbReference type="GO" id="GO:0005667">
    <property type="term" value="C:transcription regulator complex"/>
    <property type="evidence" value="ECO:0007669"/>
    <property type="project" value="InterPro"/>
</dbReference>
<gene>
    <name evidence="11" type="ORF">AGERDE_LOCUS2579</name>
</gene>
<feature type="compositionally biased region" description="Polar residues" evidence="8">
    <location>
        <begin position="107"/>
        <end position="117"/>
    </location>
</feature>
<dbReference type="InterPro" id="IPR015648">
    <property type="entry name" value="Transcrpt_fac_DP"/>
</dbReference>
<keyword evidence="5 7" id="KW-0804">Transcription</keyword>
<dbReference type="SUPFAM" id="SSF144074">
    <property type="entry name" value="E2F-DP heterodimerization region"/>
    <property type="match status" value="1"/>
</dbReference>
<dbReference type="InterPro" id="IPR003316">
    <property type="entry name" value="E2F_WHTH_DNA-bd_dom"/>
</dbReference>
<evidence type="ECO:0000256" key="4">
    <source>
        <dbReference type="ARBA" id="ARBA00023125"/>
    </source>
</evidence>
<dbReference type="PANTHER" id="PTHR12548:SF9">
    <property type="entry name" value="TRANSCRIPTION FACTOR DP"/>
    <property type="match status" value="1"/>
</dbReference>
<name>A0A9N8VVD5_9GLOM</name>
<feature type="region of interest" description="Disordered" evidence="8">
    <location>
        <begin position="399"/>
        <end position="435"/>
    </location>
</feature>
<feature type="domain" description="E2F/DP family winged-helix DNA-binding" evidence="10">
    <location>
        <begin position="265"/>
        <end position="384"/>
    </location>
</feature>
<feature type="compositionally biased region" description="Polar residues" evidence="8">
    <location>
        <begin position="223"/>
        <end position="236"/>
    </location>
</feature>
<evidence type="ECO:0000256" key="1">
    <source>
        <dbReference type="ARBA" id="ARBA00004123"/>
    </source>
</evidence>
<dbReference type="SUPFAM" id="SSF46785">
    <property type="entry name" value="Winged helix' DNA-binding domain"/>
    <property type="match status" value="1"/>
</dbReference>
<dbReference type="Gene3D" id="1.10.10.10">
    <property type="entry name" value="Winged helix-like DNA-binding domain superfamily/Winged helix DNA-binding domain"/>
    <property type="match status" value="2"/>
</dbReference>
<evidence type="ECO:0000313" key="11">
    <source>
        <dbReference type="EMBL" id="CAG8467723.1"/>
    </source>
</evidence>